<dbReference type="Proteomes" id="UP000186074">
    <property type="component" value="Chromosome"/>
</dbReference>
<keyword evidence="2" id="KW-1185">Reference proteome</keyword>
<proteinExistence type="predicted"/>
<evidence type="ECO:0000313" key="2">
    <source>
        <dbReference type="Proteomes" id="UP000186074"/>
    </source>
</evidence>
<name>A0A1P8KNZ9_9BACT</name>
<dbReference type="EMBL" id="CP019070">
    <property type="protein sequence ID" value="APW66334.1"/>
    <property type="molecule type" value="Genomic_DNA"/>
</dbReference>
<accession>A0A1P8KNZ9</accession>
<dbReference type="STRING" id="1850254.LPB137_10985"/>
<reference evidence="1 2" key="1">
    <citation type="submission" date="2017-01" db="EMBL/GenBank/DDBJ databases">
        <title>Genome sequencing of Arcobacter sp. LPB0137.</title>
        <authorList>
            <person name="Lee G.-W."/>
            <person name="Yi H."/>
        </authorList>
    </citation>
    <scope>NUCLEOTIDE SEQUENCE [LARGE SCALE GENOMIC DNA]</scope>
    <source>
        <strain evidence="1 2">LPB0137</strain>
    </source>
</reference>
<dbReference type="RefSeq" id="WP_076087979.1">
    <property type="nucleotide sequence ID" value="NZ_CP019070.1"/>
</dbReference>
<evidence type="ECO:0000313" key="1">
    <source>
        <dbReference type="EMBL" id="APW66334.1"/>
    </source>
</evidence>
<protein>
    <submittedName>
        <fullName evidence="1">Uncharacterized protein</fullName>
    </submittedName>
</protein>
<dbReference type="KEGG" id="alp:LPB137_10985"/>
<dbReference type="AlphaFoldDB" id="A0A1P8KNZ9"/>
<gene>
    <name evidence="1" type="ORF">LPB137_10985</name>
</gene>
<sequence length="116" mass="13576">MLELGFEKTESRYYKYHNNPNYIEFPTGPVTLGNDLTKEFAQLKTHVGTLTLLTPTDCIKDRLCTLVYHGGEECFNHAIAVAHLNIIDKEDLFNWAKNEDDEYYPKMDSFFRKHIK</sequence>
<organism evidence="1 2">
    <name type="scientific">Poseidonibacter parvus</name>
    <dbReference type="NCBI Taxonomy" id="1850254"/>
    <lineage>
        <taxon>Bacteria</taxon>
        <taxon>Pseudomonadati</taxon>
        <taxon>Campylobacterota</taxon>
        <taxon>Epsilonproteobacteria</taxon>
        <taxon>Campylobacterales</taxon>
        <taxon>Arcobacteraceae</taxon>
        <taxon>Poseidonibacter</taxon>
    </lineage>
</organism>
<dbReference type="OrthoDB" id="5405644at2"/>